<feature type="signal peptide" evidence="1">
    <location>
        <begin position="1"/>
        <end position="19"/>
    </location>
</feature>
<protein>
    <submittedName>
        <fullName evidence="2">Uncharacterized protein</fullName>
    </submittedName>
</protein>
<dbReference type="RefSeq" id="WP_272653182.1">
    <property type="nucleotide sequence ID" value="NZ_JAZDDG010000016.1"/>
</dbReference>
<evidence type="ECO:0000313" key="3">
    <source>
        <dbReference type="Proteomes" id="UP001356308"/>
    </source>
</evidence>
<keyword evidence="3" id="KW-1185">Reference proteome</keyword>
<comment type="caution">
    <text evidence="2">The sequence shown here is derived from an EMBL/GenBank/DDBJ whole genome shotgun (WGS) entry which is preliminary data.</text>
</comment>
<dbReference type="EMBL" id="JAZDDG010000016">
    <property type="protein sequence ID" value="MEE1978535.1"/>
    <property type="molecule type" value="Genomic_DNA"/>
</dbReference>
<evidence type="ECO:0000256" key="1">
    <source>
        <dbReference type="SAM" id="SignalP"/>
    </source>
</evidence>
<accession>A0ABU7IZW3</accession>
<evidence type="ECO:0000313" key="2">
    <source>
        <dbReference type="EMBL" id="MEE1978535.1"/>
    </source>
</evidence>
<gene>
    <name evidence="2" type="ORF">V1I91_20835</name>
</gene>
<keyword evidence="1" id="KW-0732">Signal</keyword>
<proteinExistence type="predicted"/>
<organism evidence="2 3">
    <name type="scientific">Maribacter cobaltidurans</name>
    <dbReference type="NCBI Taxonomy" id="1178778"/>
    <lineage>
        <taxon>Bacteria</taxon>
        <taxon>Pseudomonadati</taxon>
        <taxon>Bacteroidota</taxon>
        <taxon>Flavobacteriia</taxon>
        <taxon>Flavobacteriales</taxon>
        <taxon>Flavobacteriaceae</taxon>
        <taxon>Maribacter</taxon>
    </lineage>
</organism>
<sequence>MKTILFLMLVICMGAFAQAQQPEIEMKLNTISMPITDPMDQTNQGEKLPSVTGIFVFKHSRIKRALSFKMEEKSEKLA</sequence>
<reference evidence="2 3" key="1">
    <citation type="submission" date="2024-01" db="EMBL/GenBank/DDBJ databases">
        <title>Maribacter spp. originated from different algae showed divergent polysaccharides utilization ability.</title>
        <authorList>
            <person name="Wang H."/>
            <person name="Wu Y."/>
        </authorList>
    </citation>
    <scope>NUCLEOTIDE SEQUENCE [LARGE SCALE GENOMIC DNA]</scope>
    <source>
        <strain evidence="2 3">PR1</strain>
    </source>
</reference>
<name>A0ABU7IZW3_9FLAO</name>
<dbReference type="Proteomes" id="UP001356308">
    <property type="component" value="Unassembled WGS sequence"/>
</dbReference>
<feature type="chain" id="PRO_5047495886" evidence="1">
    <location>
        <begin position="20"/>
        <end position="78"/>
    </location>
</feature>